<dbReference type="GO" id="GO:0015188">
    <property type="term" value="F:L-isoleucine transmembrane transporter activity"/>
    <property type="evidence" value="ECO:0007669"/>
    <property type="project" value="TreeGrafter"/>
</dbReference>
<dbReference type="RefSeq" id="WP_009482261.1">
    <property type="nucleotide sequence ID" value="NZ_BAFE01000052.1"/>
</dbReference>
<evidence type="ECO:0000256" key="1">
    <source>
        <dbReference type="ARBA" id="ARBA00004651"/>
    </source>
</evidence>
<accession>H5URK5</accession>
<dbReference type="eggNOG" id="COG1114">
    <property type="taxonomic scope" value="Bacteria"/>
</dbReference>
<dbReference type="GO" id="GO:0015818">
    <property type="term" value="P:isoleucine transport"/>
    <property type="evidence" value="ECO:0007669"/>
    <property type="project" value="TreeGrafter"/>
</dbReference>
<evidence type="ECO:0000256" key="8">
    <source>
        <dbReference type="ARBA" id="ARBA00023136"/>
    </source>
</evidence>
<feature type="transmembrane region" description="Helical" evidence="9">
    <location>
        <begin position="364"/>
        <end position="386"/>
    </location>
</feature>
<comment type="similarity">
    <text evidence="2">Belongs to the branched chain amino acid transporter family.</text>
</comment>
<feature type="transmembrane region" description="Helical" evidence="9">
    <location>
        <begin position="40"/>
        <end position="61"/>
    </location>
</feature>
<evidence type="ECO:0000256" key="5">
    <source>
        <dbReference type="ARBA" id="ARBA00022692"/>
    </source>
</evidence>
<protein>
    <submittedName>
        <fullName evidence="10">Putative branched-chain amino acid transport system carrier protein</fullName>
    </submittedName>
</protein>
<keyword evidence="7 9" id="KW-1133">Transmembrane helix</keyword>
<evidence type="ECO:0000313" key="11">
    <source>
        <dbReference type="Proteomes" id="UP000004367"/>
    </source>
</evidence>
<evidence type="ECO:0000256" key="3">
    <source>
        <dbReference type="ARBA" id="ARBA00022448"/>
    </source>
</evidence>
<keyword evidence="8 9" id="KW-0472">Membrane</keyword>
<proteinExistence type="inferred from homology"/>
<feature type="transmembrane region" description="Helical" evidence="9">
    <location>
        <begin position="233"/>
        <end position="253"/>
    </location>
</feature>
<evidence type="ECO:0000313" key="10">
    <source>
        <dbReference type="EMBL" id="GAB48363.1"/>
    </source>
</evidence>
<feature type="transmembrane region" description="Helical" evidence="9">
    <location>
        <begin position="151"/>
        <end position="170"/>
    </location>
</feature>
<dbReference type="AlphaFoldDB" id="H5URK5"/>
<keyword evidence="3" id="KW-0813">Transport</keyword>
<dbReference type="Proteomes" id="UP000004367">
    <property type="component" value="Unassembled WGS sequence"/>
</dbReference>
<sequence>MKQRLHPSRTLLLGSLVFGLFFGAGNLIFPVQLGREAGQAVLPATLGFLLTAVGLPVLGVMASARAGASSLFTMTRPLSRRFALVFTCALYLTIGPLFAIPRTATVSFEIGVRPLVGDRPAWLVAFAAVFFVVTALVALRPGRLMDMIGRYLTPVFLLLLSLLVGAAFLVPMSATTAPPVAPYDGHALTAGLLDGYNTMDALAALAFAIVLVDATRRLGVTSPRRTAAELGKAGLVGGAAMAIVYSSLAYLGATSAGAVADADNGGVVLAGAAHHYFGAAGQYLIAAIVLVACLKTAIGLTAACAEMFDGLFGARTATVAEVGEVGAGDATQAHGGGRYRWWLLLFVVVSFAIATLGLETIIGISLPVLMFLYPLAIVVVLTGLAWEHVAHRLAVPRAVVAFTAAAAFFDLLAALPEGAAAHPTVQALTGFAERLLPGYAIGFGWVLPALVGLIVGIAIHVLLRRRDGVAPATTRSEGAARP</sequence>
<name>H5URK5_9MICO</name>
<feature type="transmembrane region" description="Helical" evidence="9">
    <location>
        <begin position="341"/>
        <end position="358"/>
    </location>
</feature>
<evidence type="ECO:0000256" key="6">
    <source>
        <dbReference type="ARBA" id="ARBA00022970"/>
    </source>
</evidence>
<feature type="transmembrane region" description="Helical" evidence="9">
    <location>
        <begin position="82"/>
        <end position="100"/>
    </location>
</feature>
<dbReference type="STRING" id="1089455.MOPEL_073_00030"/>
<dbReference type="GO" id="GO:0015190">
    <property type="term" value="F:L-leucine transmembrane transporter activity"/>
    <property type="evidence" value="ECO:0007669"/>
    <property type="project" value="TreeGrafter"/>
</dbReference>
<dbReference type="GO" id="GO:0005304">
    <property type="term" value="F:L-valine transmembrane transporter activity"/>
    <property type="evidence" value="ECO:0007669"/>
    <property type="project" value="TreeGrafter"/>
</dbReference>
<reference evidence="10 11" key="1">
    <citation type="submission" date="2012-02" db="EMBL/GenBank/DDBJ databases">
        <title>Whole genome shotgun sequence of Mobilicoccus pelagius NBRC 104925.</title>
        <authorList>
            <person name="Yoshida Y."/>
            <person name="Hosoyama A."/>
            <person name="Tsuchikane K."/>
            <person name="Katsumata H."/>
            <person name="Yamazaki S."/>
            <person name="Fujita N."/>
        </authorList>
    </citation>
    <scope>NUCLEOTIDE SEQUENCE [LARGE SCALE GENOMIC DNA]</scope>
    <source>
        <strain evidence="10 11">NBRC 104925</strain>
    </source>
</reference>
<dbReference type="GO" id="GO:0005886">
    <property type="term" value="C:plasma membrane"/>
    <property type="evidence" value="ECO:0007669"/>
    <property type="project" value="UniProtKB-SubCell"/>
</dbReference>
<dbReference type="OrthoDB" id="9783920at2"/>
<evidence type="ECO:0000256" key="9">
    <source>
        <dbReference type="SAM" id="Phobius"/>
    </source>
</evidence>
<dbReference type="Pfam" id="PF05525">
    <property type="entry name" value="Branch_AA_trans"/>
    <property type="match status" value="2"/>
</dbReference>
<feature type="transmembrane region" description="Helical" evidence="9">
    <location>
        <begin position="436"/>
        <end position="463"/>
    </location>
</feature>
<keyword evidence="11" id="KW-1185">Reference proteome</keyword>
<evidence type="ECO:0000256" key="7">
    <source>
        <dbReference type="ARBA" id="ARBA00022989"/>
    </source>
</evidence>
<dbReference type="NCBIfam" id="TIGR00796">
    <property type="entry name" value="livcs"/>
    <property type="match status" value="1"/>
</dbReference>
<keyword evidence="5 9" id="KW-0812">Transmembrane</keyword>
<evidence type="ECO:0000256" key="2">
    <source>
        <dbReference type="ARBA" id="ARBA00008540"/>
    </source>
</evidence>
<comment type="caution">
    <text evidence="10">The sequence shown here is derived from an EMBL/GenBank/DDBJ whole genome shotgun (WGS) entry which is preliminary data.</text>
</comment>
<feature type="transmembrane region" description="Helical" evidence="9">
    <location>
        <begin position="190"/>
        <end position="212"/>
    </location>
</feature>
<dbReference type="GO" id="GO:0015820">
    <property type="term" value="P:L-leucine transport"/>
    <property type="evidence" value="ECO:0007669"/>
    <property type="project" value="TreeGrafter"/>
</dbReference>
<feature type="transmembrane region" description="Helical" evidence="9">
    <location>
        <begin position="273"/>
        <end position="294"/>
    </location>
</feature>
<dbReference type="EMBL" id="BAFE01000052">
    <property type="protein sequence ID" value="GAB48363.1"/>
    <property type="molecule type" value="Genomic_DNA"/>
</dbReference>
<feature type="transmembrane region" description="Helical" evidence="9">
    <location>
        <begin position="120"/>
        <end position="139"/>
    </location>
</feature>
<keyword evidence="4" id="KW-1003">Cell membrane</keyword>
<evidence type="ECO:0000256" key="4">
    <source>
        <dbReference type="ARBA" id="ARBA00022475"/>
    </source>
</evidence>
<dbReference type="PANTHER" id="PTHR30588">
    <property type="entry name" value="BRANCHED-CHAIN AMINO ACID TRANSPORT SYSTEM 2 CARRIER PROTEIN"/>
    <property type="match status" value="1"/>
</dbReference>
<keyword evidence="6" id="KW-0029">Amino-acid transport</keyword>
<organism evidence="10 11">
    <name type="scientific">Mobilicoccus pelagius NBRC 104925</name>
    <dbReference type="NCBI Taxonomy" id="1089455"/>
    <lineage>
        <taxon>Bacteria</taxon>
        <taxon>Bacillati</taxon>
        <taxon>Actinomycetota</taxon>
        <taxon>Actinomycetes</taxon>
        <taxon>Micrococcales</taxon>
        <taxon>Dermatophilaceae</taxon>
        <taxon>Mobilicoccus</taxon>
    </lineage>
</organism>
<comment type="subcellular location">
    <subcellularLocation>
        <location evidence="1">Cell membrane</location>
        <topology evidence="1">Multi-pass membrane protein</topology>
    </subcellularLocation>
</comment>
<dbReference type="PANTHER" id="PTHR30588:SF0">
    <property type="entry name" value="BRANCHED-CHAIN AMINO ACID PERMEASE BRNQ"/>
    <property type="match status" value="1"/>
</dbReference>
<gene>
    <name evidence="10" type="ORF">MOPEL_073_00030</name>
</gene>
<dbReference type="InterPro" id="IPR004685">
    <property type="entry name" value="Brnchd-chn_aa_trnsp_Livcs"/>
</dbReference>
<feature type="transmembrane region" description="Helical" evidence="9">
    <location>
        <begin position="398"/>
        <end position="416"/>
    </location>
</feature>